<keyword evidence="2" id="KW-0812">Transmembrane</keyword>
<feature type="region of interest" description="Disordered" evidence="1">
    <location>
        <begin position="81"/>
        <end position="101"/>
    </location>
</feature>
<evidence type="ECO:0000313" key="4">
    <source>
        <dbReference type="Proteomes" id="UP000652761"/>
    </source>
</evidence>
<comment type="caution">
    <text evidence="3">The sequence shown here is derived from an EMBL/GenBank/DDBJ whole genome shotgun (WGS) entry which is preliminary data.</text>
</comment>
<keyword evidence="2" id="KW-0472">Membrane</keyword>
<dbReference type="EMBL" id="NMUH01001385">
    <property type="protein sequence ID" value="MQL91845.1"/>
    <property type="molecule type" value="Genomic_DNA"/>
</dbReference>
<organism evidence="3 4">
    <name type="scientific">Colocasia esculenta</name>
    <name type="common">Wild taro</name>
    <name type="synonym">Arum esculentum</name>
    <dbReference type="NCBI Taxonomy" id="4460"/>
    <lineage>
        <taxon>Eukaryota</taxon>
        <taxon>Viridiplantae</taxon>
        <taxon>Streptophyta</taxon>
        <taxon>Embryophyta</taxon>
        <taxon>Tracheophyta</taxon>
        <taxon>Spermatophyta</taxon>
        <taxon>Magnoliopsida</taxon>
        <taxon>Liliopsida</taxon>
        <taxon>Araceae</taxon>
        <taxon>Aroideae</taxon>
        <taxon>Colocasieae</taxon>
        <taxon>Colocasia</taxon>
    </lineage>
</organism>
<name>A0A843V7I1_COLES</name>
<gene>
    <name evidence="3" type="ORF">Taro_024461</name>
</gene>
<keyword evidence="2" id="KW-1133">Transmembrane helix</keyword>
<proteinExistence type="predicted"/>
<dbReference type="AlphaFoldDB" id="A0A843V7I1"/>
<accession>A0A843V7I1</accession>
<feature type="transmembrane region" description="Helical" evidence="2">
    <location>
        <begin position="165"/>
        <end position="185"/>
    </location>
</feature>
<reference evidence="3" key="1">
    <citation type="submission" date="2017-07" db="EMBL/GenBank/DDBJ databases">
        <title>Taro Niue Genome Assembly and Annotation.</title>
        <authorList>
            <person name="Atibalentja N."/>
            <person name="Keating K."/>
            <person name="Fields C.J."/>
        </authorList>
    </citation>
    <scope>NUCLEOTIDE SEQUENCE</scope>
    <source>
        <strain evidence="3">Niue_2</strain>
        <tissue evidence="3">Leaf</tissue>
    </source>
</reference>
<evidence type="ECO:0000313" key="3">
    <source>
        <dbReference type="EMBL" id="MQL91845.1"/>
    </source>
</evidence>
<keyword evidence="4" id="KW-1185">Reference proteome</keyword>
<feature type="transmembrane region" description="Helical" evidence="2">
    <location>
        <begin position="197"/>
        <end position="220"/>
    </location>
</feature>
<evidence type="ECO:0000256" key="2">
    <source>
        <dbReference type="SAM" id="Phobius"/>
    </source>
</evidence>
<feature type="region of interest" description="Disordered" evidence="1">
    <location>
        <begin position="36"/>
        <end position="59"/>
    </location>
</feature>
<dbReference type="Proteomes" id="UP000652761">
    <property type="component" value="Unassembled WGS sequence"/>
</dbReference>
<evidence type="ECO:0000256" key="1">
    <source>
        <dbReference type="SAM" id="MobiDB-lite"/>
    </source>
</evidence>
<feature type="compositionally biased region" description="Basic and acidic residues" evidence="1">
    <location>
        <begin position="36"/>
        <end position="50"/>
    </location>
</feature>
<sequence length="242" mass="27104">MIIPMCFKLCLDRYQLMEKLERWTIWLQSRSEDQVDTRSRQVDTRSRQVDTRSSQVDTRPSFQQISLPDWDSRLTLDQVDTREPSQKACLPDWDSRSTLDQGRSTLDQIRSTLDPLAGNGNDWHSFKRPLDGHDWRGGFPLSKCAQYFDNDRHARNIILSFKKHAWSQGFLLLTLVAPQIFAPAPLDGGGCGWSGRLYGGVGVVGGVMVGGGLIMEGLLVRDGNVGGVGKWRTNMTSEGSSS</sequence>
<protein>
    <submittedName>
        <fullName evidence="3">Uncharacterized protein</fullName>
    </submittedName>
</protein>